<feature type="region of interest" description="Disordered" evidence="5">
    <location>
        <begin position="333"/>
        <end position="413"/>
    </location>
</feature>
<dbReference type="PaxDb" id="2711-XP_006489809.1"/>
<dbReference type="SMR" id="A0A067DX65"/>
<dbReference type="PANTHER" id="PTHR45931:SF25">
    <property type="entry name" value="E3 UBIQUITIN-PROTEIN LIGASE RLIM-LIKE ISOFORM X1"/>
    <property type="match status" value="1"/>
</dbReference>
<name>A0A067DX65_CITSI</name>
<sequence length="704" mass="79053">MEDMDIDRVVEIPDTPDRPAARHVNAGDFGGKERKLPVGGCLRNSDIMDEERWNQTRYRGLLVNENRHHRRLNNHHLKNSSNFNKSKQFSDSVSFNPEDNPYASQNASLFRRSAIDKNSKHETRNTIGAHHMDRGKQMCSKFPPKPSAFQEDHARVELSEMNGFSKMPEMALSRGNTKDLPAKDIREGQTATNSCTSYWPQNFPKMSGSSSKGKEKIGCDTSKGPDSFLGHGNVIDLSGGSQHKNDKQMSASHHSLDLPRVNRQKRLVRNGCISPHNIESKAKQLAEGSQNGSKDVEQNHSMDVVSSGPFTVDISDIVAEDNDHCKSKGIIHLSSSSASNDGEVNGNGNAGEWRSTSNYSKKVDHRLRDSTGIHSRRNDDLDQISKPCQVANTATKRQKKQESTSSNRGQCSQTISDDTDIVFLDSSGESSRSRPSRIRSQRHQGILDIADLSPELRNCDSQGVDCPNNDDSDAIARQLEVDQMLALELQEQLYHESPLFLSGEIDENLARMLQQEEDALRFSNRNHHLLHPRTSSSTYRQPQSRLLQNASNRRGAPTQLRSRFLNRSRAAPSRRRNFPFPLDMDLDMRLDILEALESAVDFGDLETRHVSQLQREFNENDYEMLLALDENNHQSGASANQINSLPLSTVQTDNFEEACAICLDNPSIGDSIRHLPCLHKFHKDCIDPWLSRRPSCPVCKSSIT</sequence>
<dbReference type="Gene3D" id="3.30.40.10">
    <property type="entry name" value="Zinc/RING finger domain, C3HC4 (zinc finger)"/>
    <property type="match status" value="1"/>
</dbReference>
<dbReference type="InterPro" id="IPR001841">
    <property type="entry name" value="Znf_RING"/>
</dbReference>
<feature type="compositionally biased region" description="Low complexity" evidence="5">
    <location>
        <begin position="79"/>
        <end position="92"/>
    </location>
</feature>
<gene>
    <name evidence="7" type="ORF">CISIN_1g005286mg</name>
</gene>
<dbReference type="SMART" id="SM00184">
    <property type="entry name" value="RING"/>
    <property type="match status" value="1"/>
</dbReference>
<protein>
    <recommendedName>
        <fullName evidence="6">RING-type domain-containing protein</fullName>
    </recommendedName>
</protein>
<feature type="region of interest" description="Disordered" evidence="5">
    <location>
        <begin position="76"/>
        <end position="96"/>
    </location>
</feature>
<proteinExistence type="predicted"/>
<evidence type="ECO:0000256" key="5">
    <source>
        <dbReference type="SAM" id="MobiDB-lite"/>
    </source>
</evidence>
<reference evidence="7 8" key="1">
    <citation type="submission" date="2014-04" db="EMBL/GenBank/DDBJ databases">
        <authorList>
            <consortium name="International Citrus Genome Consortium"/>
            <person name="Gmitter F."/>
            <person name="Chen C."/>
            <person name="Farmerie W."/>
            <person name="Harkins T."/>
            <person name="Desany B."/>
            <person name="Mohiuddin M."/>
            <person name="Kodira C."/>
            <person name="Borodovsky M."/>
            <person name="Lomsadze A."/>
            <person name="Burns P."/>
            <person name="Jenkins J."/>
            <person name="Prochnik S."/>
            <person name="Shu S."/>
            <person name="Chapman J."/>
            <person name="Pitluck S."/>
            <person name="Schmutz J."/>
            <person name="Rokhsar D."/>
        </authorList>
    </citation>
    <scope>NUCLEOTIDE SEQUENCE</scope>
</reference>
<keyword evidence="1" id="KW-0479">Metal-binding</keyword>
<dbReference type="PANTHER" id="PTHR45931">
    <property type="entry name" value="SI:CH211-59O9.10"/>
    <property type="match status" value="1"/>
</dbReference>
<keyword evidence="8" id="KW-1185">Reference proteome</keyword>
<evidence type="ECO:0000259" key="6">
    <source>
        <dbReference type="PROSITE" id="PS50089"/>
    </source>
</evidence>
<feature type="domain" description="RING-type" evidence="6">
    <location>
        <begin position="659"/>
        <end position="700"/>
    </location>
</feature>
<feature type="compositionally biased region" description="Polar residues" evidence="5">
    <location>
        <begin position="533"/>
        <end position="552"/>
    </location>
</feature>
<keyword evidence="2 4" id="KW-0863">Zinc-finger</keyword>
<dbReference type="FunFam" id="3.30.40.10:FF:000594">
    <property type="entry name" value="RING/U-box superfamily protein"/>
    <property type="match status" value="1"/>
</dbReference>
<evidence type="ECO:0000256" key="4">
    <source>
        <dbReference type="PROSITE-ProRule" id="PRU00175"/>
    </source>
</evidence>
<dbReference type="EMBL" id="KK785368">
    <property type="protein sequence ID" value="KDO43612.1"/>
    <property type="molecule type" value="Genomic_DNA"/>
</dbReference>
<keyword evidence="3" id="KW-0862">Zinc</keyword>
<dbReference type="PROSITE" id="PS50089">
    <property type="entry name" value="ZF_RING_2"/>
    <property type="match status" value="1"/>
</dbReference>
<evidence type="ECO:0000256" key="1">
    <source>
        <dbReference type="ARBA" id="ARBA00022723"/>
    </source>
</evidence>
<dbReference type="EMBL" id="KK785368">
    <property type="protein sequence ID" value="KDO43611.1"/>
    <property type="molecule type" value="Genomic_DNA"/>
</dbReference>
<dbReference type="CDD" id="cd16454">
    <property type="entry name" value="RING-H2_PA-TM-RING"/>
    <property type="match status" value="1"/>
</dbReference>
<accession>A0A067DX65</accession>
<dbReference type="SUPFAM" id="SSF57850">
    <property type="entry name" value="RING/U-box"/>
    <property type="match status" value="1"/>
</dbReference>
<organism evidence="7 8">
    <name type="scientific">Citrus sinensis</name>
    <name type="common">Sweet orange</name>
    <name type="synonym">Citrus aurantium var. sinensis</name>
    <dbReference type="NCBI Taxonomy" id="2711"/>
    <lineage>
        <taxon>Eukaryota</taxon>
        <taxon>Viridiplantae</taxon>
        <taxon>Streptophyta</taxon>
        <taxon>Embryophyta</taxon>
        <taxon>Tracheophyta</taxon>
        <taxon>Spermatophyta</taxon>
        <taxon>Magnoliopsida</taxon>
        <taxon>eudicotyledons</taxon>
        <taxon>Gunneridae</taxon>
        <taxon>Pentapetalae</taxon>
        <taxon>rosids</taxon>
        <taxon>malvids</taxon>
        <taxon>Sapindales</taxon>
        <taxon>Rutaceae</taxon>
        <taxon>Aurantioideae</taxon>
        <taxon>Citrus</taxon>
    </lineage>
</organism>
<feature type="compositionally biased region" description="Polar residues" evidence="5">
    <location>
        <begin position="333"/>
        <end position="342"/>
    </location>
</feature>
<dbReference type="STRING" id="2711.A0A067DX65"/>
<feature type="region of interest" description="Disordered" evidence="5">
    <location>
        <begin position="193"/>
        <end position="225"/>
    </location>
</feature>
<feature type="region of interest" description="Disordered" evidence="5">
    <location>
        <begin position="531"/>
        <end position="570"/>
    </location>
</feature>
<dbReference type="AlphaFoldDB" id="A0A067DX65"/>
<dbReference type="Pfam" id="PF13639">
    <property type="entry name" value="zf-RING_2"/>
    <property type="match status" value="1"/>
</dbReference>
<feature type="compositionally biased region" description="Basic and acidic residues" evidence="5">
    <location>
        <begin position="366"/>
        <end position="380"/>
    </location>
</feature>
<evidence type="ECO:0000313" key="8">
    <source>
        <dbReference type="Proteomes" id="UP000027120"/>
    </source>
</evidence>
<dbReference type="eggNOG" id="KOG0800">
    <property type="taxonomic scope" value="Eukaryota"/>
</dbReference>
<evidence type="ECO:0000256" key="2">
    <source>
        <dbReference type="ARBA" id="ARBA00022771"/>
    </source>
</evidence>
<feature type="compositionally biased region" description="Polar residues" evidence="5">
    <location>
        <begin position="403"/>
        <end position="413"/>
    </location>
</feature>
<dbReference type="InterPro" id="IPR013083">
    <property type="entry name" value="Znf_RING/FYVE/PHD"/>
</dbReference>
<dbReference type="GO" id="GO:0016020">
    <property type="term" value="C:membrane"/>
    <property type="evidence" value="ECO:0000318"/>
    <property type="project" value="GO_Central"/>
</dbReference>
<dbReference type="InterPro" id="IPR051834">
    <property type="entry name" value="RING_finger_E3_ligase"/>
</dbReference>
<evidence type="ECO:0000256" key="3">
    <source>
        <dbReference type="ARBA" id="ARBA00022833"/>
    </source>
</evidence>
<dbReference type="Proteomes" id="UP000027120">
    <property type="component" value="Unassembled WGS sequence"/>
</dbReference>
<dbReference type="GO" id="GO:0006511">
    <property type="term" value="P:ubiquitin-dependent protein catabolic process"/>
    <property type="evidence" value="ECO:0000318"/>
    <property type="project" value="GO_Central"/>
</dbReference>
<evidence type="ECO:0000313" key="7">
    <source>
        <dbReference type="EMBL" id="KDO43612.1"/>
    </source>
</evidence>
<dbReference type="GO" id="GO:0008270">
    <property type="term" value="F:zinc ion binding"/>
    <property type="evidence" value="ECO:0007669"/>
    <property type="project" value="UniProtKB-KW"/>
</dbReference>
<dbReference type="GO" id="GO:0061630">
    <property type="term" value="F:ubiquitin protein ligase activity"/>
    <property type="evidence" value="ECO:0000318"/>
    <property type="project" value="GO_Central"/>
</dbReference>